<evidence type="ECO:0008006" key="11">
    <source>
        <dbReference type="Google" id="ProtNLM"/>
    </source>
</evidence>
<dbReference type="PANTHER" id="PTHR30574">
    <property type="entry name" value="INNER MEMBRANE PROTEIN YEDE"/>
    <property type="match status" value="1"/>
</dbReference>
<evidence type="ECO:0000313" key="9">
    <source>
        <dbReference type="EMBL" id="QPG76186.1"/>
    </source>
</evidence>
<keyword evidence="7 8" id="KW-0472">Membrane</keyword>
<dbReference type="GO" id="GO:0005886">
    <property type="term" value="C:plasma membrane"/>
    <property type="evidence" value="ECO:0007669"/>
    <property type="project" value="UniProtKB-SubCell"/>
</dbReference>
<evidence type="ECO:0000256" key="5">
    <source>
        <dbReference type="ARBA" id="ARBA00022692"/>
    </source>
</evidence>
<dbReference type="InterPro" id="IPR007272">
    <property type="entry name" value="Sulf_transp_TsuA/YedE"/>
</dbReference>
<dbReference type="Pfam" id="PF20398">
    <property type="entry name" value="DUF6691"/>
    <property type="match status" value="1"/>
</dbReference>
<dbReference type="Pfam" id="PF04143">
    <property type="entry name" value="Sulf_transp"/>
    <property type="match status" value="1"/>
</dbReference>
<dbReference type="KEGG" id="bnn:FOA43_003572"/>
<dbReference type="InterPro" id="IPR046513">
    <property type="entry name" value="DUF6691"/>
</dbReference>
<evidence type="ECO:0000313" key="10">
    <source>
        <dbReference type="Proteomes" id="UP000662931"/>
    </source>
</evidence>
<evidence type="ECO:0000256" key="8">
    <source>
        <dbReference type="SAM" id="Phobius"/>
    </source>
</evidence>
<evidence type="ECO:0000256" key="7">
    <source>
        <dbReference type="ARBA" id="ARBA00023136"/>
    </source>
</evidence>
<feature type="transmembrane region" description="Helical" evidence="8">
    <location>
        <begin position="167"/>
        <end position="183"/>
    </location>
</feature>
<keyword evidence="4" id="KW-0997">Cell inner membrane</keyword>
<name>A0A875S4F2_EENNA</name>
<gene>
    <name evidence="9" type="ORF">FOA43_003572</name>
</gene>
<evidence type="ECO:0000256" key="4">
    <source>
        <dbReference type="ARBA" id="ARBA00022519"/>
    </source>
</evidence>
<organism evidence="9 10">
    <name type="scientific">Eeniella nana</name>
    <name type="common">Yeast</name>
    <name type="synonym">Brettanomyces nanus</name>
    <dbReference type="NCBI Taxonomy" id="13502"/>
    <lineage>
        <taxon>Eukaryota</taxon>
        <taxon>Fungi</taxon>
        <taxon>Dikarya</taxon>
        <taxon>Ascomycota</taxon>
        <taxon>Saccharomycotina</taxon>
        <taxon>Pichiomycetes</taxon>
        <taxon>Pichiales</taxon>
        <taxon>Pichiaceae</taxon>
        <taxon>Brettanomyces</taxon>
    </lineage>
</organism>
<feature type="transmembrane region" description="Helical" evidence="8">
    <location>
        <begin position="204"/>
        <end position="224"/>
    </location>
</feature>
<evidence type="ECO:0000256" key="3">
    <source>
        <dbReference type="ARBA" id="ARBA00022475"/>
    </source>
</evidence>
<keyword evidence="10" id="KW-1185">Reference proteome</keyword>
<dbReference type="OrthoDB" id="10254418at2759"/>
<feature type="transmembrane region" description="Helical" evidence="8">
    <location>
        <begin position="119"/>
        <end position="139"/>
    </location>
</feature>
<evidence type="ECO:0000256" key="6">
    <source>
        <dbReference type="ARBA" id="ARBA00022989"/>
    </source>
</evidence>
<sequence length="360" mass="38455">MFTPAESSIGALFIQYATGSYMAVEGKVVGFSNIIFNSVFKPTIHNISIVLGVLFSGRFIKRFLPDFVPLYASSTTNNPSILGSLSNYSLSGALVGLGTSLAHGCTSGHMIAGVSRLRLRSIVATAVFASTAAITSALLHNGTSLGLGVTPFTYDDQFVAFNANKDILLKLLALGFAHSYIVMPYVMKRVKASGDETWIKVAKFFSGLSTGFQFGLGLLISGMASSTKVLGFLSIFNKEKFDPSLLLIPALVVLPNIFIWRKQLPQTKLEGIQKSPILENSYDLSFSDTIDTPFILGNVVFGVGWGLSGICPATGLLGAEFNGKNGAFWLASFIGGYFAGNQLEYHQVWPCSSSGSTATI</sequence>
<proteinExistence type="predicted"/>
<keyword evidence="6 8" id="KW-1133">Transmembrane helix</keyword>
<dbReference type="EMBL" id="CP064815">
    <property type="protein sequence ID" value="QPG76186.1"/>
    <property type="molecule type" value="Genomic_DNA"/>
</dbReference>
<dbReference type="RefSeq" id="XP_038779751.1">
    <property type="nucleotide sequence ID" value="XM_038923823.1"/>
</dbReference>
<dbReference type="AlphaFoldDB" id="A0A875S4F2"/>
<accession>A0A875S4F2</accession>
<protein>
    <recommendedName>
        <fullName evidence="11">Sulphur transport domain-containing protein</fullName>
    </recommendedName>
</protein>
<dbReference type="Proteomes" id="UP000662931">
    <property type="component" value="Chromosome 4"/>
</dbReference>
<reference evidence="9" key="1">
    <citation type="submission" date="2020-10" db="EMBL/GenBank/DDBJ databases">
        <authorList>
            <person name="Roach M.J.R."/>
        </authorList>
    </citation>
    <scope>NUCLEOTIDE SEQUENCE</scope>
    <source>
        <strain evidence="9">CBS 1945</strain>
    </source>
</reference>
<feature type="transmembrane region" description="Helical" evidence="8">
    <location>
        <begin position="244"/>
        <end position="260"/>
    </location>
</feature>
<evidence type="ECO:0000256" key="2">
    <source>
        <dbReference type="ARBA" id="ARBA00022448"/>
    </source>
</evidence>
<dbReference type="GeneID" id="62196972"/>
<dbReference type="PANTHER" id="PTHR30574:SF1">
    <property type="entry name" value="SULPHUR TRANSPORT DOMAIN-CONTAINING PROTEIN"/>
    <property type="match status" value="1"/>
</dbReference>
<keyword evidence="2" id="KW-0813">Transport</keyword>
<keyword evidence="3" id="KW-1003">Cell membrane</keyword>
<evidence type="ECO:0000256" key="1">
    <source>
        <dbReference type="ARBA" id="ARBA00004429"/>
    </source>
</evidence>
<keyword evidence="5 8" id="KW-0812">Transmembrane</keyword>
<comment type="subcellular location">
    <subcellularLocation>
        <location evidence="1">Cell inner membrane</location>
        <topology evidence="1">Multi-pass membrane protein</topology>
    </subcellularLocation>
</comment>